<proteinExistence type="predicted"/>
<organism evidence="1 2">
    <name type="scientific">Halalkalibacter krulwichiae</name>
    <dbReference type="NCBI Taxonomy" id="199441"/>
    <lineage>
        <taxon>Bacteria</taxon>
        <taxon>Bacillati</taxon>
        <taxon>Bacillota</taxon>
        <taxon>Bacilli</taxon>
        <taxon>Bacillales</taxon>
        <taxon>Bacillaceae</taxon>
        <taxon>Halalkalibacter</taxon>
    </lineage>
</organism>
<gene>
    <name evidence="1" type="ORF">BkAM31D_12140</name>
</gene>
<name>A0A1X9MD86_9BACI</name>
<evidence type="ECO:0000313" key="2">
    <source>
        <dbReference type="Proteomes" id="UP000193006"/>
    </source>
</evidence>
<dbReference type="Proteomes" id="UP000193006">
    <property type="component" value="Chromosome"/>
</dbReference>
<dbReference type="EMBL" id="CP020814">
    <property type="protein sequence ID" value="ARK30520.1"/>
    <property type="molecule type" value="Genomic_DNA"/>
</dbReference>
<accession>A0A1X9MD86</accession>
<keyword evidence="2" id="KW-1185">Reference proteome</keyword>
<dbReference type="KEGG" id="bkw:BkAM31D_12140"/>
<sequence>MSHSFECHHCGKIHHDRFSPCSCGLDFRYFRHHRYDDFHRKHDCHSLCDCHKRFHHRDRQCFNHHFRHKDDCDCLKRRRRIYDDRFDGKLRGLDGELAFRLRQLIGCVVKFKVECGNECREFKGTVCHVGKDFVEIEKLHHDDHDHTRRKRDCKCKDRRRHKCKCKCKDHKSKFLIIPLDEIKIIKIVDDKKGHC</sequence>
<protein>
    <submittedName>
        <fullName evidence="1">Uncharacterized protein</fullName>
    </submittedName>
</protein>
<reference evidence="1 2" key="1">
    <citation type="submission" date="2017-04" db="EMBL/GenBank/DDBJ databases">
        <title>Bacillus krulwichiae AM31D Genome sequencing and assembly.</title>
        <authorList>
            <person name="Krulwich T.A."/>
            <person name="Anastor L."/>
            <person name="Ehrlich R."/>
            <person name="Ehrlich G.D."/>
            <person name="Janto B."/>
        </authorList>
    </citation>
    <scope>NUCLEOTIDE SEQUENCE [LARGE SCALE GENOMIC DNA]</scope>
    <source>
        <strain evidence="1 2">AM31D</strain>
    </source>
</reference>
<evidence type="ECO:0000313" key="1">
    <source>
        <dbReference type="EMBL" id="ARK30520.1"/>
    </source>
</evidence>
<dbReference type="AlphaFoldDB" id="A0A1X9MD86"/>